<dbReference type="Proteomes" id="UP000001396">
    <property type="component" value="Unassembled WGS sequence"/>
</dbReference>
<dbReference type="AlphaFoldDB" id="D3B7D3"/>
<keyword evidence="2" id="KW-1185">Reference proteome</keyword>
<dbReference type="GeneID" id="31359857"/>
<name>D3B7D3_HETP5</name>
<accession>D3B7D3</accession>
<dbReference type="InParanoid" id="D3B7D3"/>
<evidence type="ECO:0000313" key="1">
    <source>
        <dbReference type="EMBL" id="EFA82676.1"/>
    </source>
</evidence>
<reference evidence="1 2" key="1">
    <citation type="journal article" date="2011" name="Genome Res.">
        <title>Phylogeny-wide analysis of social amoeba genomes highlights ancient origins for complex intercellular communication.</title>
        <authorList>
            <person name="Heidel A.J."/>
            <person name="Lawal H.M."/>
            <person name="Felder M."/>
            <person name="Schilde C."/>
            <person name="Helps N.R."/>
            <person name="Tunggal B."/>
            <person name="Rivero F."/>
            <person name="John U."/>
            <person name="Schleicher M."/>
            <person name="Eichinger L."/>
            <person name="Platzer M."/>
            <person name="Noegel A.A."/>
            <person name="Schaap P."/>
            <person name="Gloeckner G."/>
        </authorList>
    </citation>
    <scope>NUCLEOTIDE SEQUENCE [LARGE SCALE GENOMIC DNA]</scope>
    <source>
        <strain evidence="2">ATCC 26659 / Pp 5 / PN500</strain>
    </source>
</reference>
<protein>
    <submittedName>
        <fullName evidence="1">Uncharacterized protein</fullName>
    </submittedName>
</protein>
<proteinExistence type="predicted"/>
<dbReference type="EMBL" id="ADBJ01000018">
    <property type="protein sequence ID" value="EFA82676.1"/>
    <property type="molecule type" value="Genomic_DNA"/>
</dbReference>
<comment type="caution">
    <text evidence="1">The sequence shown here is derived from an EMBL/GenBank/DDBJ whole genome shotgun (WGS) entry which is preliminary data.</text>
</comment>
<evidence type="ECO:0000313" key="2">
    <source>
        <dbReference type="Proteomes" id="UP000001396"/>
    </source>
</evidence>
<dbReference type="RefSeq" id="XP_020434793.1">
    <property type="nucleotide sequence ID" value="XM_020575273.1"/>
</dbReference>
<gene>
    <name evidence="1" type="ORF">PPL_04370</name>
</gene>
<sequence length="58" mass="7033">MIYRPPNQIEINFNWYDFTQQQIFDRLSTSTHWLEDMSIKCVLSWNGRTSNICCDESR</sequence>
<organism evidence="1 2">
    <name type="scientific">Heterostelium pallidum (strain ATCC 26659 / Pp 5 / PN500)</name>
    <name type="common">Cellular slime mold</name>
    <name type="synonym">Polysphondylium pallidum</name>
    <dbReference type="NCBI Taxonomy" id="670386"/>
    <lineage>
        <taxon>Eukaryota</taxon>
        <taxon>Amoebozoa</taxon>
        <taxon>Evosea</taxon>
        <taxon>Eumycetozoa</taxon>
        <taxon>Dictyostelia</taxon>
        <taxon>Acytosteliales</taxon>
        <taxon>Acytosteliaceae</taxon>
        <taxon>Heterostelium</taxon>
    </lineage>
</organism>